<evidence type="ECO:0000313" key="3">
    <source>
        <dbReference type="Proteomes" id="UP000241167"/>
    </source>
</evidence>
<proteinExistence type="predicted"/>
<evidence type="ECO:0000256" key="1">
    <source>
        <dbReference type="SAM" id="Phobius"/>
    </source>
</evidence>
<reference evidence="2 3" key="1">
    <citation type="submission" date="2018-03" db="EMBL/GenBank/DDBJ databases">
        <title>The draft genome of Sphingosinicella sp. GL-C-18.</title>
        <authorList>
            <person name="Liu L."/>
            <person name="Li L."/>
            <person name="Liang L."/>
            <person name="Zhang X."/>
            <person name="Wang T."/>
        </authorList>
    </citation>
    <scope>NUCLEOTIDE SEQUENCE [LARGE SCALE GENOMIC DNA]</scope>
    <source>
        <strain evidence="2 3">GL-C-18</strain>
    </source>
</reference>
<dbReference type="RefSeq" id="WP_106513903.1">
    <property type="nucleotide sequence ID" value="NZ_PXYI01000004.1"/>
</dbReference>
<organism evidence="2 3">
    <name type="scientific">Allosphingosinicella deserti</name>
    <dbReference type="NCBI Taxonomy" id="2116704"/>
    <lineage>
        <taxon>Bacteria</taxon>
        <taxon>Pseudomonadati</taxon>
        <taxon>Pseudomonadota</taxon>
        <taxon>Alphaproteobacteria</taxon>
        <taxon>Sphingomonadales</taxon>
        <taxon>Sphingomonadaceae</taxon>
        <taxon>Allosphingosinicella</taxon>
    </lineage>
</organism>
<keyword evidence="1" id="KW-0812">Transmembrane</keyword>
<dbReference type="Proteomes" id="UP000241167">
    <property type="component" value="Unassembled WGS sequence"/>
</dbReference>
<feature type="transmembrane region" description="Helical" evidence="1">
    <location>
        <begin position="15"/>
        <end position="35"/>
    </location>
</feature>
<dbReference type="AlphaFoldDB" id="A0A2P7QPX0"/>
<feature type="transmembrane region" description="Helical" evidence="1">
    <location>
        <begin position="41"/>
        <end position="59"/>
    </location>
</feature>
<accession>A0A2P7QPX0</accession>
<dbReference type="OrthoDB" id="7510023at2"/>
<protein>
    <submittedName>
        <fullName evidence="2">DUF2842 domain-containing protein</fullName>
    </submittedName>
</protein>
<keyword evidence="3" id="KW-1185">Reference proteome</keyword>
<gene>
    <name evidence="2" type="ORF">C7I55_14395</name>
</gene>
<keyword evidence="1" id="KW-1133">Transmembrane helix</keyword>
<name>A0A2P7QPX0_9SPHN</name>
<comment type="caution">
    <text evidence="2">The sequence shown here is derived from an EMBL/GenBank/DDBJ whole genome shotgun (WGS) entry which is preliminary data.</text>
</comment>
<dbReference type="EMBL" id="PXYI01000004">
    <property type="protein sequence ID" value="PSJ39998.1"/>
    <property type="molecule type" value="Genomic_DNA"/>
</dbReference>
<sequence length="75" mass="8619">MTETRPNQPTWRKPAGIFLILALITLWAMLVASVADLMTGWPWPVLALYFTVAGIVWILPLKPLLRWMETGKWRA</sequence>
<keyword evidence="1" id="KW-0472">Membrane</keyword>
<dbReference type="InterPro" id="IPR021265">
    <property type="entry name" value="DUF2842"/>
</dbReference>
<dbReference type="Pfam" id="PF11003">
    <property type="entry name" value="DUF2842"/>
    <property type="match status" value="1"/>
</dbReference>
<evidence type="ECO:0000313" key="2">
    <source>
        <dbReference type="EMBL" id="PSJ39998.1"/>
    </source>
</evidence>